<dbReference type="InterPro" id="IPR053023">
    <property type="entry name" value="FLAP_modulator"/>
</dbReference>
<evidence type="ECO:0000256" key="1">
    <source>
        <dbReference type="SAM" id="MobiDB-lite"/>
    </source>
</evidence>
<keyword evidence="2" id="KW-0812">Transmembrane</keyword>
<proteinExistence type="predicted"/>
<feature type="compositionally biased region" description="Low complexity" evidence="1">
    <location>
        <begin position="338"/>
        <end position="356"/>
    </location>
</feature>
<feature type="transmembrane region" description="Helical" evidence="2">
    <location>
        <begin position="97"/>
        <end position="116"/>
    </location>
</feature>
<evidence type="ECO:0000313" key="4">
    <source>
        <dbReference type="EMBL" id="WIA21692.1"/>
    </source>
</evidence>
<evidence type="ECO:0000313" key="5">
    <source>
        <dbReference type="Proteomes" id="UP001244341"/>
    </source>
</evidence>
<name>A0ABY8UN36_TETOB</name>
<accession>A0ABY8UN36</accession>
<keyword evidence="2" id="KW-0472">Membrane</keyword>
<dbReference type="PANTHER" id="PTHR33975:SF2">
    <property type="entry name" value="MYELIN-ASSOCIATED OLIGODENDROCYTE BASIC PROTEIN"/>
    <property type="match status" value="1"/>
</dbReference>
<sequence>MTEQQSTAASAAPWAVPLLAGALLTAAQAAPAWASSELLSTASSQAPAALQQERSMQQHMQQLPNAPQLTSEPQQQLFCKQQQVQELFQVGEGRTHWLLQVLGIGVVNILGLWAVLKVLQISKDTSTPVTVLRVHAGLRVEGRQLQERLHFLQGMLPVEHGMFFSLEEAIQLLCNPPRGTQLAYADLAVKPLSSKLDGYDLFKKYAAAEQETAIAEEASHVQHGSRPAAPQHRNTLQRLMGAAETQDVEESTSCVVVTLVMLAQGTVSMPSDVIRDVQTFKNAMKQLCGGLRSGQLLAVELLMTPDDPADFLSEAQLQEDYPFFTDLQTGKRLDALRQQAPQQGGAGSSAAAPAGA</sequence>
<keyword evidence="3" id="KW-0732">Signal</keyword>
<feature type="chain" id="PRO_5045898217" evidence="3">
    <location>
        <begin position="30"/>
        <end position="356"/>
    </location>
</feature>
<evidence type="ECO:0000256" key="2">
    <source>
        <dbReference type="SAM" id="Phobius"/>
    </source>
</evidence>
<protein>
    <submittedName>
        <fullName evidence="4">Uncharacterized protein</fullName>
    </submittedName>
</protein>
<dbReference type="InterPro" id="IPR010903">
    <property type="entry name" value="DUF1517"/>
</dbReference>
<keyword evidence="5" id="KW-1185">Reference proteome</keyword>
<dbReference type="Pfam" id="PF07466">
    <property type="entry name" value="DUF1517"/>
    <property type="match status" value="1"/>
</dbReference>
<dbReference type="PANTHER" id="PTHR33975">
    <property type="entry name" value="MYELIN-ASSOCIATED OLIGODENDROCYTE BASIC PROTEIN"/>
    <property type="match status" value="1"/>
</dbReference>
<evidence type="ECO:0000256" key="3">
    <source>
        <dbReference type="SAM" id="SignalP"/>
    </source>
</evidence>
<feature type="signal peptide" evidence="3">
    <location>
        <begin position="1"/>
        <end position="29"/>
    </location>
</feature>
<organism evidence="4 5">
    <name type="scientific">Tetradesmus obliquus</name>
    <name type="common">Green alga</name>
    <name type="synonym">Acutodesmus obliquus</name>
    <dbReference type="NCBI Taxonomy" id="3088"/>
    <lineage>
        <taxon>Eukaryota</taxon>
        <taxon>Viridiplantae</taxon>
        <taxon>Chlorophyta</taxon>
        <taxon>core chlorophytes</taxon>
        <taxon>Chlorophyceae</taxon>
        <taxon>CS clade</taxon>
        <taxon>Sphaeropleales</taxon>
        <taxon>Scenedesmaceae</taxon>
        <taxon>Tetradesmus</taxon>
    </lineage>
</organism>
<dbReference type="EMBL" id="CP126220">
    <property type="protein sequence ID" value="WIA21692.1"/>
    <property type="molecule type" value="Genomic_DNA"/>
</dbReference>
<feature type="region of interest" description="Disordered" evidence="1">
    <location>
        <begin position="337"/>
        <end position="356"/>
    </location>
</feature>
<gene>
    <name evidence="4" type="ORF">OEZ85_000860</name>
</gene>
<keyword evidence="2" id="KW-1133">Transmembrane helix</keyword>
<dbReference type="Proteomes" id="UP001244341">
    <property type="component" value="Chromosome 13b"/>
</dbReference>
<reference evidence="4 5" key="1">
    <citation type="submission" date="2023-05" db="EMBL/GenBank/DDBJ databases">
        <title>A 100% complete, gapless, phased diploid assembly of the Scenedesmus obliquus UTEX 3031 genome.</title>
        <authorList>
            <person name="Biondi T.C."/>
            <person name="Hanschen E.R."/>
            <person name="Kwon T."/>
            <person name="Eng W."/>
            <person name="Kruse C.P.S."/>
            <person name="Koehler S.I."/>
            <person name="Kunde Y."/>
            <person name="Gleasner C.D."/>
            <person name="You Mak K.T."/>
            <person name="Polle J."/>
            <person name="Hovde B.T."/>
            <person name="Starkenburg S.R."/>
        </authorList>
    </citation>
    <scope>NUCLEOTIDE SEQUENCE [LARGE SCALE GENOMIC DNA]</scope>
    <source>
        <strain evidence="4 5">DOE0152z</strain>
    </source>
</reference>